<protein>
    <submittedName>
        <fullName evidence="1">Uncharacterized protein</fullName>
    </submittedName>
</protein>
<evidence type="ECO:0000313" key="1">
    <source>
        <dbReference type="EMBL" id="KAJ3807095.1"/>
    </source>
</evidence>
<comment type="caution">
    <text evidence="1">The sequence shown here is derived from an EMBL/GenBank/DDBJ whole genome shotgun (WGS) entry which is preliminary data.</text>
</comment>
<evidence type="ECO:0000313" key="2">
    <source>
        <dbReference type="Proteomes" id="UP001163835"/>
    </source>
</evidence>
<accession>A0ACC1TQQ0</accession>
<reference evidence="1" key="1">
    <citation type="submission" date="2022-09" db="EMBL/GenBank/DDBJ databases">
        <title>A Global Phylogenomic Analysis of the Shiitake Genus Lentinula.</title>
        <authorList>
            <consortium name="DOE Joint Genome Institute"/>
            <person name="Sierra-Patev S."/>
            <person name="Min B."/>
            <person name="Naranjo-Ortiz M."/>
            <person name="Looney B."/>
            <person name="Konkel Z."/>
            <person name="Slot J.C."/>
            <person name="Sakamoto Y."/>
            <person name="Steenwyk J.L."/>
            <person name="Rokas A."/>
            <person name="Carro J."/>
            <person name="Camarero S."/>
            <person name="Ferreira P."/>
            <person name="Molpeceres G."/>
            <person name="Ruiz-Duenas F.J."/>
            <person name="Serrano A."/>
            <person name="Henrissat B."/>
            <person name="Drula E."/>
            <person name="Hughes K.W."/>
            <person name="Mata J.L."/>
            <person name="Ishikawa N.K."/>
            <person name="Vargas-Isla R."/>
            <person name="Ushijima S."/>
            <person name="Smith C.A."/>
            <person name="Ahrendt S."/>
            <person name="Andreopoulos W."/>
            <person name="He G."/>
            <person name="Labutti K."/>
            <person name="Lipzen A."/>
            <person name="Ng V."/>
            <person name="Riley R."/>
            <person name="Sandor L."/>
            <person name="Barry K."/>
            <person name="Martinez A.T."/>
            <person name="Xiao Y."/>
            <person name="Gibbons J.G."/>
            <person name="Terashima K."/>
            <person name="Grigoriev I.V."/>
            <person name="Hibbett D.S."/>
        </authorList>
    </citation>
    <scope>NUCLEOTIDE SEQUENCE</scope>
    <source>
        <strain evidence="1">TMI1499</strain>
    </source>
</reference>
<dbReference type="Proteomes" id="UP001163835">
    <property type="component" value="Unassembled WGS sequence"/>
</dbReference>
<gene>
    <name evidence="1" type="ORF">F5876DRAFT_48768</name>
</gene>
<dbReference type="EMBL" id="MU795341">
    <property type="protein sequence ID" value="KAJ3807095.1"/>
    <property type="molecule type" value="Genomic_DNA"/>
</dbReference>
<proteinExistence type="predicted"/>
<name>A0ACC1TQQ0_9AGAR</name>
<sequence length="881" mass="99783">MVASINSSDLYSPFQHPSMLEEGPQSSEDGSGLHSPVFGQSHDCELLHLLRYQDQADIEDAAGILRFDYTSSIIQQQQPPLIDTTLVTPSPNAHHSNFSTDYSIAARNQPDIQYLPQTSVNTRASHFSPGPGGEALDFRYNSSERRSSGRQTHDPMVRRVMDGDQPLTPVSPVELSESSTAFAGNRSRERRETSTVVIACRQCRSRKIRCDSARPVCTNCHRRKNVCEYDAAPKRRGPDKRPGTRRRSCKKRPADGSTPPPSKRKKTETDEVTSTNQVPPSTKSKTAMTERKRSLSTDKHGQNHPGRRYPSSMDYDEIHYKSPYPGPLDINVLRPTEKMAHEKFPSPSSPTVESAQHDWWARFLTTHSIGDIAADAEYLWVYYVQDIFIDINVYSFSDTGHWLSFLNLDYFLQTLYHPEDRLAIRPPLILSILAMATLMKSSQAEFGIKGRERALMYRESARAALESSWNSGWLDPMLAEAALILTLFETSVHPQYNPDRISESLLLLDDIIRHLGLTSIDASDPDVCVYPRGNVPVVITSGPDERDRKCTCIPVDATHPPDPVTSWSYPPPWDSSWTPLQIRDEECRRVCWCAVGLIASYNAQCVAFDRKCPNLFLSDCSNFNLLFPGEVVDRASPTYRSVDSHSPKESVWALYCRSMLLWNYSNHLCNQSESPSETNAELAQESWSESQAIQDSLEMHICNLDTALIYMTREYIYKFVPLLFTSYLLCTDEPSTRINLTQVFLYYQDQVIKRVKIGIREITDPRGHQLTRRPFQATWFSNQLSMHVDFPLEALYTVSDYKCSLFSCLMIFHHDRSLTTALDLAKSIVIPIDVMNVLWPCPLQQRHCAILREQLTEACNSAGVDPPSAPEFSIPPALQTM</sequence>
<keyword evidence="2" id="KW-1185">Reference proteome</keyword>
<organism evidence="1 2">
    <name type="scientific">Lentinula aff. lateritia</name>
    <dbReference type="NCBI Taxonomy" id="2804960"/>
    <lineage>
        <taxon>Eukaryota</taxon>
        <taxon>Fungi</taxon>
        <taxon>Dikarya</taxon>
        <taxon>Basidiomycota</taxon>
        <taxon>Agaricomycotina</taxon>
        <taxon>Agaricomycetes</taxon>
        <taxon>Agaricomycetidae</taxon>
        <taxon>Agaricales</taxon>
        <taxon>Marasmiineae</taxon>
        <taxon>Omphalotaceae</taxon>
        <taxon>Lentinula</taxon>
    </lineage>
</organism>